<evidence type="ECO:0000313" key="1">
    <source>
        <dbReference type="EMBL" id="SVB08754.1"/>
    </source>
</evidence>
<name>A0A382B567_9ZZZZ</name>
<gene>
    <name evidence="1" type="ORF">METZ01_LOCUS161608</name>
</gene>
<accession>A0A382B567</accession>
<protein>
    <submittedName>
        <fullName evidence="1">Uncharacterized protein</fullName>
    </submittedName>
</protein>
<sequence length="242" mass="26824">MKSAAITTLLFILATTLGTSVEGQEATPRRQPGAAMTVYEPEQHDLYDGHFVLSAGRVYQVGGLEDPPGWEHIGNDATNVHPIGGTVDIDVNEIDNIGQFTARLQIPQGELVIEMDRFNEFSPCQDGGVAAFIYEHGNSGCGDSNWPKTLLYIAGWGFGHATLNGTTLYEEYQIHFMVTQGIRDRETLAVDYPLLNKRSAAGAVNPALIQLDFFIRSPEMDTRNNPTREVFDHFFAMEVTWK</sequence>
<dbReference type="EMBL" id="UINC01028197">
    <property type="protein sequence ID" value="SVB08754.1"/>
    <property type="molecule type" value="Genomic_DNA"/>
</dbReference>
<dbReference type="AlphaFoldDB" id="A0A382B567"/>
<reference evidence="1" key="1">
    <citation type="submission" date="2018-05" db="EMBL/GenBank/DDBJ databases">
        <authorList>
            <person name="Lanie J.A."/>
            <person name="Ng W.-L."/>
            <person name="Kazmierczak K.M."/>
            <person name="Andrzejewski T.M."/>
            <person name="Davidsen T.M."/>
            <person name="Wayne K.J."/>
            <person name="Tettelin H."/>
            <person name="Glass J.I."/>
            <person name="Rusch D."/>
            <person name="Podicherti R."/>
            <person name="Tsui H.-C.T."/>
            <person name="Winkler M.E."/>
        </authorList>
    </citation>
    <scope>NUCLEOTIDE SEQUENCE</scope>
</reference>
<proteinExistence type="predicted"/>
<organism evidence="1">
    <name type="scientific">marine metagenome</name>
    <dbReference type="NCBI Taxonomy" id="408172"/>
    <lineage>
        <taxon>unclassified sequences</taxon>
        <taxon>metagenomes</taxon>
        <taxon>ecological metagenomes</taxon>
    </lineage>
</organism>